<feature type="transmembrane region" description="Helical" evidence="1">
    <location>
        <begin position="116"/>
        <end position="136"/>
    </location>
</feature>
<gene>
    <name evidence="2" type="ORF">GO755_19295</name>
</gene>
<dbReference type="EMBL" id="WPIN01000007">
    <property type="protein sequence ID" value="MVM32202.1"/>
    <property type="molecule type" value="Genomic_DNA"/>
</dbReference>
<comment type="caution">
    <text evidence="2">The sequence shown here is derived from an EMBL/GenBank/DDBJ whole genome shotgun (WGS) entry which is preliminary data.</text>
</comment>
<proteinExistence type="predicted"/>
<evidence type="ECO:0008006" key="4">
    <source>
        <dbReference type="Google" id="ProtNLM"/>
    </source>
</evidence>
<keyword evidence="1" id="KW-1133">Transmembrane helix</keyword>
<dbReference type="RefSeq" id="WP_157586940.1">
    <property type="nucleotide sequence ID" value="NZ_WPIN01000007.1"/>
</dbReference>
<accession>A0A7K1SEH8</accession>
<keyword evidence="1" id="KW-0812">Transmembrane</keyword>
<evidence type="ECO:0000313" key="2">
    <source>
        <dbReference type="EMBL" id="MVM32202.1"/>
    </source>
</evidence>
<dbReference type="AlphaFoldDB" id="A0A7K1SEH8"/>
<reference evidence="2 3" key="1">
    <citation type="submission" date="2019-12" db="EMBL/GenBank/DDBJ databases">
        <title>Spirosoma sp. HMF4905 genome sequencing and assembly.</title>
        <authorList>
            <person name="Kang H."/>
            <person name="Cha I."/>
            <person name="Kim H."/>
            <person name="Joh K."/>
        </authorList>
    </citation>
    <scope>NUCLEOTIDE SEQUENCE [LARGE SCALE GENOMIC DNA]</scope>
    <source>
        <strain evidence="2 3">HMF4905</strain>
    </source>
</reference>
<evidence type="ECO:0000313" key="3">
    <source>
        <dbReference type="Proteomes" id="UP000436006"/>
    </source>
</evidence>
<name>A0A7K1SEH8_9BACT</name>
<evidence type="ECO:0000256" key="1">
    <source>
        <dbReference type="SAM" id="Phobius"/>
    </source>
</evidence>
<keyword evidence="1" id="KW-0472">Membrane</keyword>
<sequence length="223" mass="25001">MNIRLQTIVWLVCLFISSLTVMAQQPRVRRQQRPLPTLTDTTRGPYTLVVSAGGGLSYYSTHLGVPATLEQTHVSRFGVPSSLRVMWYPDHRLRMGLETGWTTMYSYKGQVAGDNAHVYVSAIPILLVFSMPLAWLRGTDRSLVRRLAITAGTGMYVNHSRLDYAGTVFSNTNSLGWMAAASYTYPIGRKIRLAGELKWFDAVAAENAAFTAEIQFVWRAFSW</sequence>
<organism evidence="2 3">
    <name type="scientific">Spirosoma arboris</name>
    <dbReference type="NCBI Taxonomy" id="2682092"/>
    <lineage>
        <taxon>Bacteria</taxon>
        <taxon>Pseudomonadati</taxon>
        <taxon>Bacteroidota</taxon>
        <taxon>Cytophagia</taxon>
        <taxon>Cytophagales</taxon>
        <taxon>Cytophagaceae</taxon>
        <taxon>Spirosoma</taxon>
    </lineage>
</organism>
<dbReference type="Proteomes" id="UP000436006">
    <property type="component" value="Unassembled WGS sequence"/>
</dbReference>
<keyword evidence="3" id="KW-1185">Reference proteome</keyword>
<protein>
    <recommendedName>
        <fullName evidence="4">Outer membrane protein beta-barrel domain-containing protein</fullName>
    </recommendedName>
</protein>